<reference evidence="3" key="1">
    <citation type="submission" date="2022-10" db="EMBL/GenBank/DDBJ databases">
        <title>The complete genomes of actinobacterial strains from the NBC collection.</title>
        <authorList>
            <person name="Joergensen T.S."/>
            <person name="Alvarez Arevalo M."/>
            <person name="Sterndorff E.B."/>
            <person name="Faurdal D."/>
            <person name="Vuksanovic O."/>
            <person name="Mourched A.-S."/>
            <person name="Charusanti P."/>
            <person name="Shaw S."/>
            <person name="Blin K."/>
            <person name="Weber T."/>
        </authorList>
    </citation>
    <scope>NUCLEOTIDE SEQUENCE</scope>
    <source>
        <strain evidence="3">NBC_00248</strain>
    </source>
</reference>
<evidence type="ECO:0000313" key="4">
    <source>
        <dbReference type="Proteomes" id="UP001432039"/>
    </source>
</evidence>
<dbReference type="InterPro" id="IPR011528">
    <property type="entry name" value="NERD"/>
</dbReference>
<organism evidence="3 4">
    <name type="scientific">Streptomyces virginiae</name>
    <name type="common">Streptomyces cinnamonensis</name>
    <dbReference type="NCBI Taxonomy" id="1961"/>
    <lineage>
        <taxon>Bacteria</taxon>
        <taxon>Bacillati</taxon>
        <taxon>Actinomycetota</taxon>
        <taxon>Actinomycetes</taxon>
        <taxon>Kitasatosporales</taxon>
        <taxon>Streptomycetaceae</taxon>
        <taxon>Streptomyces</taxon>
    </lineage>
</organism>
<dbReference type="EMBL" id="CP108090">
    <property type="protein sequence ID" value="WUQ12408.1"/>
    <property type="molecule type" value="Genomic_DNA"/>
</dbReference>
<keyword evidence="4" id="KW-1185">Reference proteome</keyword>
<gene>
    <name evidence="3" type="ORF">OG517_13715</name>
</gene>
<accession>A0ABZ1T957</accession>
<name>A0ABZ1T957_STRVG</name>
<evidence type="ECO:0000313" key="3">
    <source>
        <dbReference type="EMBL" id="WUQ12408.1"/>
    </source>
</evidence>
<dbReference type="Pfam" id="PF08378">
    <property type="entry name" value="NERD"/>
    <property type="match status" value="1"/>
</dbReference>
<protein>
    <submittedName>
        <fullName evidence="3">NERD domain-containing protein</fullName>
    </submittedName>
</protein>
<evidence type="ECO:0000256" key="1">
    <source>
        <dbReference type="SAM" id="MobiDB-lite"/>
    </source>
</evidence>
<sequence length="269" mass="28929">MRGLKVLPSGRPGRGRLYVNLPDGQAVGWYDRQANRISVLADDHREAILAVLRPYLSGTVAIGPPPVPTASDLRRLALPPDADLAPNRPGETLLGELEHGPAGTRARHRLRQDLTAQQRMGDSLDALEAEGWRALHCVPLPGLGRIDHLLIGPAGVFCVRTIPGRRQRAVVGDLLLTVGRTEPRPDPRWIRRAAAFATAALAAKVTPALAVVDASRVETAPTVRDIRILQPPTATPTLTASPTTLKPPEIEALFAQARDTTTWLGPTPT</sequence>
<feature type="domain" description="NERD" evidence="2">
    <location>
        <begin position="116"/>
        <end position="161"/>
    </location>
</feature>
<evidence type="ECO:0000259" key="2">
    <source>
        <dbReference type="Pfam" id="PF08378"/>
    </source>
</evidence>
<proteinExistence type="predicted"/>
<dbReference type="RefSeq" id="WP_328961682.1">
    <property type="nucleotide sequence ID" value="NZ_CP108090.1"/>
</dbReference>
<feature type="region of interest" description="Disordered" evidence="1">
    <location>
        <begin position="81"/>
        <end position="105"/>
    </location>
</feature>
<dbReference type="Proteomes" id="UP001432039">
    <property type="component" value="Chromosome"/>
</dbReference>